<keyword evidence="4" id="KW-1185">Reference proteome</keyword>
<feature type="compositionally biased region" description="Basic residues" evidence="1">
    <location>
        <begin position="112"/>
        <end position="131"/>
    </location>
</feature>
<evidence type="ECO:0000256" key="1">
    <source>
        <dbReference type="SAM" id="MobiDB-lite"/>
    </source>
</evidence>
<sequence length="192" mass="20850">MAPILVHLTTHLPTLTTKTLSLLSPRQDNNPPTVTVITGTNDNPPPVTADPDEATTLTGGAIAGIVIGSIAGLLLLIWIIRSCTNLGAPPNKPAAPGKPWYGSVRDEYPPRHASRSRSRHSHRGHHSRTRTVSRERRVGMTEVEGGGGPVLAQPVYVRRESRSRSRGPEGGYAVYGREEVRSGRRRSRSRGY</sequence>
<proteinExistence type="predicted"/>
<keyword evidence="2" id="KW-0812">Transmembrane</keyword>
<evidence type="ECO:0000256" key="2">
    <source>
        <dbReference type="SAM" id="Phobius"/>
    </source>
</evidence>
<dbReference type="AlphaFoldDB" id="A0AA40D3A0"/>
<feature type="region of interest" description="Disordered" evidence="1">
    <location>
        <begin position="88"/>
        <end position="192"/>
    </location>
</feature>
<organism evidence="3 4">
    <name type="scientific">Cercophora samala</name>
    <dbReference type="NCBI Taxonomy" id="330535"/>
    <lineage>
        <taxon>Eukaryota</taxon>
        <taxon>Fungi</taxon>
        <taxon>Dikarya</taxon>
        <taxon>Ascomycota</taxon>
        <taxon>Pezizomycotina</taxon>
        <taxon>Sordariomycetes</taxon>
        <taxon>Sordariomycetidae</taxon>
        <taxon>Sordariales</taxon>
        <taxon>Lasiosphaeriaceae</taxon>
        <taxon>Cercophora</taxon>
    </lineage>
</organism>
<name>A0AA40D3A0_9PEZI</name>
<reference evidence="3" key="1">
    <citation type="submission" date="2023-06" db="EMBL/GenBank/DDBJ databases">
        <title>Genome-scale phylogeny and comparative genomics of the fungal order Sordariales.</title>
        <authorList>
            <consortium name="Lawrence Berkeley National Laboratory"/>
            <person name="Hensen N."/>
            <person name="Bonometti L."/>
            <person name="Westerberg I."/>
            <person name="Brannstrom I.O."/>
            <person name="Guillou S."/>
            <person name="Cros-Aarteil S."/>
            <person name="Calhoun S."/>
            <person name="Haridas S."/>
            <person name="Kuo A."/>
            <person name="Mondo S."/>
            <person name="Pangilinan J."/>
            <person name="Riley R."/>
            <person name="Labutti K."/>
            <person name="Andreopoulos B."/>
            <person name="Lipzen A."/>
            <person name="Chen C."/>
            <person name="Yanf M."/>
            <person name="Daum C."/>
            <person name="Ng V."/>
            <person name="Clum A."/>
            <person name="Steindorff A."/>
            <person name="Ohm R."/>
            <person name="Martin F."/>
            <person name="Silar P."/>
            <person name="Natvig D."/>
            <person name="Lalanne C."/>
            <person name="Gautier V."/>
            <person name="Ament-Velasquez S.L."/>
            <person name="Kruys A."/>
            <person name="Hutchinson M.I."/>
            <person name="Powell A.J."/>
            <person name="Barry K."/>
            <person name="Miller A.N."/>
            <person name="Grigoriev I.V."/>
            <person name="Debuchy R."/>
            <person name="Gladieux P."/>
            <person name="Thoren M.H."/>
            <person name="Johannesson H."/>
        </authorList>
    </citation>
    <scope>NUCLEOTIDE SEQUENCE</scope>
    <source>
        <strain evidence="3">CBS 307.81</strain>
    </source>
</reference>
<dbReference type="EMBL" id="JAULSY010000199">
    <property type="protein sequence ID" value="KAK0658699.1"/>
    <property type="molecule type" value="Genomic_DNA"/>
</dbReference>
<comment type="caution">
    <text evidence="3">The sequence shown here is derived from an EMBL/GenBank/DDBJ whole genome shotgun (WGS) entry which is preliminary data.</text>
</comment>
<feature type="transmembrane region" description="Helical" evidence="2">
    <location>
        <begin position="61"/>
        <end position="80"/>
    </location>
</feature>
<feature type="compositionally biased region" description="Basic and acidic residues" evidence="1">
    <location>
        <begin position="157"/>
        <end position="167"/>
    </location>
</feature>
<feature type="compositionally biased region" description="Basic residues" evidence="1">
    <location>
        <begin position="183"/>
        <end position="192"/>
    </location>
</feature>
<keyword evidence="2" id="KW-0472">Membrane</keyword>
<keyword evidence="2" id="KW-1133">Transmembrane helix</keyword>
<protein>
    <submittedName>
        <fullName evidence="3">Uncharacterized protein</fullName>
    </submittedName>
</protein>
<gene>
    <name evidence="3" type="ORF">QBC41DRAFT_331888</name>
</gene>
<evidence type="ECO:0000313" key="4">
    <source>
        <dbReference type="Proteomes" id="UP001174997"/>
    </source>
</evidence>
<dbReference type="Proteomes" id="UP001174997">
    <property type="component" value="Unassembled WGS sequence"/>
</dbReference>
<accession>A0AA40D3A0</accession>
<evidence type="ECO:0000313" key="3">
    <source>
        <dbReference type="EMBL" id="KAK0658699.1"/>
    </source>
</evidence>